<evidence type="ECO:0000313" key="2">
    <source>
        <dbReference type="Proteomes" id="UP000294480"/>
    </source>
</evidence>
<dbReference type="RefSeq" id="WP_133621277.1">
    <property type="nucleotide sequence ID" value="NZ_SNZE01000023.1"/>
</dbReference>
<dbReference type="Proteomes" id="UP000294480">
    <property type="component" value="Unassembled WGS sequence"/>
</dbReference>
<reference evidence="1 2" key="1">
    <citation type="submission" date="2019-03" db="EMBL/GenBank/DDBJ databases">
        <title>Genomic Encyclopedia of Type Strains, Phase IV (KMG-IV): sequencing the most valuable type-strain genomes for metagenomic binning, comparative biology and taxonomic classification.</title>
        <authorList>
            <person name="Goeker M."/>
        </authorList>
    </citation>
    <scope>NUCLEOTIDE SEQUENCE [LARGE SCALE GENOMIC DNA]</scope>
    <source>
        <strain evidence="1 2">DSM 102852</strain>
    </source>
</reference>
<dbReference type="AlphaFoldDB" id="A0A4R6Y5F5"/>
<name>A0A4R6Y5F5_9BURK</name>
<accession>A0A4R6Y5F5</accession>
<sequence length="141" mass="15193">MTHPNPTPELNKRFITTVALAAVSTLAVITVAHSQSTKARPHEAELLKLAQGIVPLPEGDVRGLVALAATYGKAEGQFTGQIVKDMSQKMGSKVDMHVYAVLMQEQVDGCPKVKITFKDLEHPNITSEAATQEIKACSKNN</sequence>
<protein>
    <submittedName>
        <fullName evidence="1">Uncharacterized protein</fullName>
    </submittedName>
</protein>
<gene>
    <name evidence="1" type="ORF">DFR44_12321</name>
</gene>
<evidence type="ECO:0000313" key="1">
    <source>
        <dbReference type="EMBL" id="TDR30297.1"/>
    </source>
</evidence>
<keyword evidence="2" id="KW-1185">Reference proteome</keyword>
<dbReference type="EMBL" id="SNZE01000023">
    <property type="protein sequence ID" value="TDR30297.1"/>
    <property type="molecule type" value="Genomic_DNA"/>
</dbReference>
<proteinExistence type="predicted"/>
<organism evidence="1 2">
    <name type="scientific">Hydromonas duriensis</name>
    <dbReference type="NCBI Taxonomy" id="1527608"/>
    <lineage>
        <taxon>Bacteria</taxon>
        <taxon>Pseudomonadati</taxon>
        <taxon>Pseudomonadota</taxon>
        <taxon>Betaproteobacteria</taxon>
        <taxon>Burkholderiales</taxon>
        <taxon>Burkholderiaceae</taxon>
        <taxon>Hydromonas</taxon>
    </lineage>
</organism>
<comment type="caution">
    <text evidence="1">The sequence shown here is derived from an EMBL/GenBank/DDBJ whole genome shotgun (WGS) entry which is preliminary data.</text>
</comment>